<evidence type="ECO:0000256" key="1">
    <source>
        <dbReference type="ARBA" id="ARBA00004123"/>
    </source>
</evidence>
<dbReference type="CDD" id="cd11660">
    <property type="entry name" value="SANT_TRF"/>
    <property type="match status" value="1"/>
</dbReference>
<dbReference type="GO" id="GO:0005634">
    <property type="term" value="C:nucleus"/>
    <property type="evidence" value="ECO:0007669"/>
    <property type="project" value="UniProtKB-SubCell"/>
</dbReference>
<reference evidence="6" key="1">
    <citation type="journal article" date="2016" name="Nat. Genet.">
        <title>A high-quality carrot genome assembly provides new insights into carotenoid accumulation and asterid genome evolution.</title>
        <authorList>
            <person name="Iorizzo M."/>
            <person name="Ellison S."/>
            <person name="Senalik D."/>
            <person name="Zeng P."/>
            <person name="Satapoomin P."/>
            <person name="Huang J."/>
            <person name="Bowman M."/>
            <person name="Iovene M."/>
            <person name="Sanseverino W."/>
            <person name="Cavagnaro P."/>
            <person name="Yildiz M."/>
            <person name="Macko-Podgorni A."/>
            <person name="Moranska E."/>
            <person name="Grzebelus E."/>
            <person name="Grzebelus D."/>
            <person name="Ashrafi H."/>
            <person name="Zheng Z."/>
            <person name="Cheng S."/>
            <person name="Spooner D."/>
            <person name="Van Deynze A."/>
            <person name="Simon P."/>
        </authorList>
    </citation>
    <scope>NUCLEOTIDE SEQUENCE [LARGE SCALE GENOMIC DNA]</scope>
    <source>
        <tissue evidence="6">Leaf</tissue>
    </source>
</reference>
<gene>
    <name evidence="6" type="ORF">DCAR_025295</name>
</gene>
<dbReference type="SUPFAM" id="SSF46689">
    <property type="entry name" value="Homeodomain-like"/>
    <property type="match status" value="1"/>
</dbReference>
<evidence type="ECO:0000259" key="5">
    <source>
        <dbReference type="PROSITE" id="PS51294"/>
    </source>
</evidence>
<sequence length="703" mass="78887">MVLKKRQEYGFHGNQIPVVPTGPRSLRRRRSFKKESLDDDQLCAFELLAAVAGKLLRESESSASSNVAEGKVQLGMHKDGIKKEQVEETVARPECLDQESCIESVIVPKSAVLERSTKSTTKELPLVGNISVSEHISVVTNSNFLDKVGGDAKHKKCTSKAAARSFLSKSEESFLGIGKLCDVNIGDNAQRMQEGVGKQNGHFNMVNCGGLEDPQDYYVHSTHKPINFEGSIKFPLYRDNVPVASFHKHGNNVKIADKDDDENYFRSSYLNTRIKASRPQSRFGYRRMKKLMTSRNWRTAPKLIDYEFNSTGRGDRPIYHKRKTGNAYGGYQRELHSKRRRLHDRRKMCHYRSATAYDQQASSESISNFPEKAMKGDNSGTPALHRENVVSSSDIGHKASFHAKDTRVKFSIKSFKVPELYIEVPETATVGSLKMTVMKAVNAILEGGLHVGVVLQGQRVENDNITLRQIGISHDEDLDTLGFTLEPNLLQATSPISRKDPPVLLPCNKQQDLSRLGRLPVPALDSGFLKSSYDPVPVTKLDNHVENNQEIVPYFTDVLTDVSVSKALVPVPPMNVNTLAIVPLNQKAKRTDLSQRRTRRPFSVSEVEALVEAVEKLGTGRWRDVKMRSFDDVNHRTYVDLKDKWKTLVHTASIAPQQRRGQPVPQELLDRVLAAHAYWSQHQSKQHGKHQIQPLKFAGEVGV</sequence>
<feature type="domain" description="Myb-like" evidence="4">
    <location>
        <begin position="594"/>
        <end position="649"/>
    </location>
</feature>
<comment type="subcellular location">
    <subcellularLocation>
        <location evidence="1">Nucleus</location>
    </subcellularLocation>
</comment>
<evidence type="ECO:0000259" key="4">
    <source>
        <dbReference type="PROSITE" id="PS50090"/>
    </source>
</evidence>
<dbReference type="Gramene" id="KZM88220">
    <property type="protein sequence ID" value="KZM88220"/>
    <property type="gene ID" value="DCAR_025295"/>
</dbReference>
<comment type="caution">
    <text evidence="6">The sequence shown here is derived from an EMBL/GenBank/DDBJ whole genome shotgun (WGS) entry which is preliminary data.</text>
</comment>
<dbReference type="SMART" id="SM00717">
    <property type="entry name" value="SANT"/>
    <property type="match status" value="1"/>
</dbReference>
<accession>A0A161ZPB3</accession>
<dbReference type="PROSITE" id="PS51294">
    <property type="entry name" value="HTH_MYB"/>
    <property type="match status" value="1"/>
</dbReference>
<dbReference type="InterPro" id="IPR031105">
    <property type="entry name" value="TRP_plant"/>
</dbReference>
<dbReference type="EMBL" id="LNRQ01000007">
    <property type="protein sequence ID" value="KZM88220.1"/>
    <property type="molecule type" value="Genomic_DNA"/>
</dbReference>
<dbReference type="InterPro" id="IPR009057">
    <property type="entry name" value="Homeodomain-like_sf"/>
</dbReference>
<dbReference type="GO" id="GO:0042162">
    <property type="term" value="F:telomeric DNA binding"/>
    <property type="evidence" value="ECO:0007669"/>
    <property type="project" value="UniProtKB-ARBA"/>
</dbReference>
<dbReference type="PROSITE" id="PS50090">
    <property type="entry name" value="MYB_LIKE"/>
    <property type="match status" value="1"/>
</dbReference>
<dbReference type="Pfam" id="PF23603">
    <property type="entry name" value="Ubiquitin_TPR1"/>
    <property type="match status" value="1"/>
</dbReference>
<keyword evidence="3" id="KW-0539">Nucleus</keyword>
<dbReference type="InterPro" id="IPR017930">
    <property type="entry name" value="Myb_dom"/>
</dbReference>
<dbReference type="OMA" id="NNHESFG"/>
<dbReference type="InterPro" id="IPR001005">
    <property type="entry name" value="SANT/Myb"/>
</dbReference>
<dbReference type="STRING" id="79200.A0A161ZPB3"/>
<dbReference type="AlphaFoldDB" id="A0A161ZPB3"/>
<evidence type="ECO:0000256" key="3">
    <source>
        <dbReference type="ARBA" id="ARBA00023242"/>
    </source>
</evidence>
<dbReference type="Pfam" id="PF00249">
    <property type="entry name" value="Myb_DNA-binding"/>
    <property type="match status" value="1"/>
</dbReference>
<evidence type="ECO:0000313" key="6">
    <source>
        <dbReference type="EMBL" id="KZM88220.1"/>
    </source>
</evidence>
<name>A0A161ZPB3_DAUCS</name>
<keyword evidence="2" id="KW-0238">DNA-binding</keyword>
<organism evidence="6">
    <name type="scientific">Daucus carota subsp. sativus</name>
    <name type="common">Carrot</name>
    <dbReference type="NCBI Taxonomy" id="79200"/>
    <lineage>
        <taxon>Eukaryota</taxon>
        <taxon>Viridiplantae</taxon>
        <taxon>Streptophyta</taxon>
        <taxon>Embryophyta</taxon>
        <taxon>Tracheophyta</taxon>
        <taxon>Spermatophyta</taxon>
        <taxon>Magnoliopsida</taxon>
        <taxon>eudicotyledons</taxon>
        <taxon>Gunneridae</taxon>
        <taxon>Pentapetalae</taxon>
        <taxon>asterids</taxon>
        <taxon>campanulids</taxon>
        <taxon>Apiales</taxon>
        <taxon>Apiaceae</taxon>
        <taxon>Apioideae</taxon>
        <taxon>Scandiceae</taxon>
        <taxon>Daucinae</taxon>
        <taxon>Daucus</taxon>
        <taxon>Daucus sect. Daucus</taxon>
    </lineage>
</organism>
<proteinExistence type="predicted"/>
<dbReference type="PANTHER" id="PTHR21717">
    <property type="entry name" value="TELOMERIC REPEAT BINDING PROTEIN"/>
    <property type="match status" value="1"/>
</dbReference>
<protein>
    <submittedName>
        <fullName evidence="6">Uncharacterized protein</fullName>
    </submittedName>
</protein>
<dbReference type="PANTHER" id="PTHR21717:SF78">
    <property type="entry name" value="TELOMERE REPEAT-BINDING PROTEIN 4-LIKE"/>
    <property type="match status" value="1"/>
</dbReference>
<evidence type="ECO:0000256" key="2">
    <source>
        <dbReference type="ARBA" id="ARBA00023125"/>
    </source>
</evidence>
<dbReference type="InterPro" id="IPR057625">
    <property type="entry name" value="TPR1-6-like_ubiquitin"/>
</dbReference>
<dbReference type="Gene3D" id="1.10.246.220">
    <property type="match status" value="1"/>
</dbReference>
<feature type="domain" description="HTH myb-type" evidence="5">
    <location>
        <begin position="594"/>
        <end position="653"/>
    </location>
</feature>